<gene>
    <name evidence="14" type="ORF">BaRGS_00018531</name>
</gene>
<dbReference type="Proteomes" id="UP001519460">
    <property type="component" value="Unassembled WGS sequence"/>
</dbReference>
<evidence type="ECO:0008006" key="16">
    <source>
        <dbReference type="Google" id="ProtNLM"/>
    </source>
</evidence>
<evidence type="ECO:0000256" key="8">
    <source>
        <dbReference type="ARBA" id="ARBA00023011"/>
    </source>
</evidence>
<keyword evidence="4 13" id="KW-0812">Transmembrane</keyword>
<reference evidence="14 15" key="1">
    <citation type="journal article" date="2023" name="Sci. Data">
        <title>Genome assembly of the Korean intertidal mud-creeper Batillaria attramentaria.</title>
        <authorList>
            <person name="Patra A.K."/>
            <person name="Ho P.T."/>
            <person name="Jun S."/>
            <person name="Lee S.J."/>
            <person name="Kim Y."/>
            <person name="Won Y.J."/>
        </authorList>
    </citation>
    <scope>NUCLEOTIDE SEQUENCE [LARGE SCALE GENOMIC DNA]</scope>
    <source>
        <strain evidence="14">Wonlab-2016</strain>
    </source>
</reference>
<evidence type="ECO:0000256" key="1">
    <source>
        <dbReference type="ARBA" id="ARBA00004477"/>
    </source>
</evidence>
<evidence type="ECO:0000256" key="4">
    <source>
        <dbReference type="ARBA" id="ARBA00022692"/>
    </source>
</evidence>
<comment type="similarity">
    <text evidence="2">Belongs to the ERG28 family.</text>
</comment>
<comment type="caution">
    <text evidence="14">The sequence shown here is derived from an EMBL/GenBank/DDBJ whole genome shotgun (WGS) entry which is preliminary data.</text>
</comment>
<keyword evidence="10 13" id="KW-0472">Membrane</keyword>
<evidence type="ECO:0000256" key="3">
    <source>
        <dbReference type="ARBA" id="ARBA00022516"/>
    </source>
</evidence>
<evidence type="ECO:0000313" key="14">
    <source>
        <dbReference type="EMBL" id="KAK7490186.1"/>
    </source>
</evidence>
<dbReference type="PANTHER" id="PTHR15451">
    <property type="entry name" value="ERGOSTEROL BIOSYNTHETIC PROTEIN 28-RELATED"/>
    <property type="match status" value="1"/>
</dbReference>
<keyword evidence="5" id="KW-0256">Endoplasmic reticulum</keyword>
<protein>
    <recommendedName>
        <fullName evidence="16">Ergosterol biosynthetic protein 28</fullName>
    </recommendedName>
</protein>
<evidence type="ECO:0000256" key="5">
    <source>
        <dbReference type="ARBA" id="ARBA00022824"/>
    </source>
</evidence>
<evidence type="ECO:0000256" key="2">
    <source>
        <dbReference type="ARBA" id="ARBA00005377"/>
    </source>
</evidence>
<evidence type="ECO:0000256" key="13">
    <source>
        <dbReference type="SAM" id="Phobius"/>
    </source>
</evidence>
<proteinExistence type="inferred from homology"/>
<evidence type="ECO:0000256" key="12">
    <source>
        <dbReference type="ARBA" id="ARBA00023221"/>
    </source>
</evidence>
<keyword evidence="11" id="KW-1207">Sterol metabolism</keyword>
<feature type="transmembrane region" description="Helical" evidence="13">
    <location>
        <begin position="82"/>
        <end position="98"/>
    </location>
</feature>
<name>A0ABD0KSZ1_9CAEN</name>
<evidence type="ECO:0000256" key="7">
    <source>
        <dbReference type="ARBA" id="ARBA00022989"/>
    </source>
</evidence>
<sequence>MASDSFPKYLRFLSCWIGFVALMALGNTLQCFVDHSFLTSRLYTRNPDKNVTGLTARLFGLWTLLAAALRFVCAVDINNKSIYHLTFFSFFLALGHFLTEMWPYETAHLTVGICAPLVVSSVSVIFMAIGYSYLGQETPAQPEQETPELARKAKCS</sequence>
<keyword evidence="7 13" id="KW-1133">Transmembrane helix</keyword>
<feature type="transmembrane region" description="Helical" evidence="13">
    <location>
        <begin position="55"/>
        <end position="75"/>
    </location>
</feature>
<dbReference type="InterPro" id="IPR005352">
    <property type="entry name" value="Erg28"/>
</dbReference>
<evidence type="ECO:0000256" key="11">
    <source>
        <dbReference type="ARBA" id="ARBA00023166"/>
    </source>
</evidence>
<evidence type="ECO:0000256" key="9">
    <source>
        <dbReference type="ARBA" id="ARBA00023098"/>
    </source>
</evidence>
<keyword evidence="8" id="KW-0756">Sterol biosynthesis</keyword>
<evidence type="ECO:0000256" key="6">
    <source>
        <dbReference type="ARBA" id="ARBA00022955"/>
    </source>
</evidence>
<dbReference type="GO" id="GO:0016126">
    <property type="term" value="P:sterol biosynthetic process"/>
    <property type="evidence" value="ECO:0007669"/>
    <property type="project" value="UniProtKB-KW"/>
</dbReference>
<feature type="transmembrane region" description="Helical" evidence="13">
    <location>
        <begin position="110"/>
        <end position="134"/>
    </location>
</feature>
<keyword evidence="15" id="KW-1185">Reference proteome</keyword>
<keyword evidence="6" id="KW-0752">Steroid biosynthesis</keyword>
<keyword evidence="12" id="KW-0753">Steroid metabolism</keyword>
<dbReference type="Pfam" id="PF03694">
    <property type="entry name" value="Erg28"/>
    <property type="match status" value="1"/>
</dbReference>
<evidence type="ECO:0000256" key="10">
    <source>
        <dbReference type="ARBA" id="ARBA00023136"/>
    </source>
</evidence>
<evidence type="ECO:0000313" key="15">
    <source>
        <dbReference type="Proteomes" id="UP001519460"/>
    </source>
</evidence>
<keyword evidence="9" id="KW-0443">Lipid metabolism</keyword>
<accession>A0ABD0KSZ1</accession>
<dbReference type="GO" id="GO:0005789">
    <property type="term" value="C:endoplasmic reticulum membrane"/>
    <property type="evidence" value="ECO:0007669"/>
    <property type="project" value="UniProtKB-SubCell"/>
</dbReference>
<keyword evidence="3" id="KW-0444">Lipid biosynthesis</keyword>
<comment type="subcellular location">
    <subcellularLocation>
        <location evidence="1">Endoplasmic reticulum membrane</location>
        <topology evidence="1">Multi-pass membrane protein</topology>
    </subcellularLocation>
</comment>
<dbReference type="EMBL" id="JACVVK020000129">
    <property type="protein sequence ID" value="KAK7490186.1"/>
    <property type="molecule type" value="Genomic_DNA"/>
</dbReference>
<dbReference type="AlphaFoldDB" id="A0ABD0KSZ1"/>
<organism evidence="14 15">
    <name type="scientific">Batillaria attramentaria</name>
    <dbReference type="NCBI Taxonomy" id="370345"/>
    <lineage>
        <taxon>Eukaryota</taxon>
        <taxon>Metazoa</taxon>
        <taxon>Spiralia</taxon>
        <taxon>Lophotrochozoa</taxon>
        <taxon>Mollusca</taxon>
        <taxon>Gastropoda</taxon>
        <taxon>Caenogastropoda</taxon>
        <taxon>Sorbeoconcha</taxon>
        <taxon>Cerithioidea</taxon>
        <taxon>Batillariidae</taxon>
        <taxon>Batillaria</taxon>
    </lineage>
</organism>
<dbReference type="PANTHER" id="PTHR15451:SF19">
    <property type="entry name" value="ERGOSTEROL BIOSYNTHETIC PROTEIN 28 HOMOLOG"/>
    <property type="match status" value="1"/>
</dbReference>